<sequence length="69" mass="7409">MIAPQPQCTACTHLDRQAEADPHCDAFPGGIPDEIWTNEVAHTSSYPGDRGIHLELIPLDVLGQTTGEA</sequence>
<dbReference type="RefSeq" id="WP_095509335.1">
    <property type="nucleotide sequence ID" value="NZ_MQWD01000001.1"/>
</dbReference>
<name>A0A271IWX9_9BACT</name>
<keyword evidence="2" id="KW-1185">Reference proteome</keyword>
<dbReference type="EMBL" id="MQWD01000001">
    <property type="protein sequence ID" value="PAP75692.1"/>
    <property type="molecule type" value="Genomic_DNA"/>
</dbReference>
<accession>A0A271IWX9</accession>
<dbReference type="OrthoDB" id="1495537at2"/>
<dbReference type="Proteomes" id="UP000216339">
    <property type="component" value="Unassembled WGS sequence"/>
</dbReference>
<dbReference type="AlphaFoldDB" id="A0A271IWX9"/>
<reference evidence="1 2" key="1">
    <citation type="submission" date="2016-11" db="EMBL/GenBank/DDBJ databases">
        <title>Study of marine rhodopsin-containing bacteria.</title>
        <authorList>
            <person name="Yoshizawa S."/>
            <person name="Kumagai Y."/>
            <person name="Kogure K."/>
        </authorList>
    </citation>
    <scope>NUCLEOTIDE SEQUENCE [LARGE SCALE GENOMIC DNA]</scope>
    <source>
        <strain evidence="1 2">SAORIC-28</strain>
    </source>
</reference>
<evidence type="ECO:0000313" key="2">
    <source>
        <dbReference type="Proteomes" id="UP000216339"/>
    </source>
</evidence>
<organism evidence="1 2">
    <name type="scientific">Rubrivirga marina</name>
    <dbReference type="NCBI Taxonomy" id="1196024"/>
    <lineage>
        <taxon>Bacteria</taxon>
        <taxon>Pseudomonadati</taxon>
        <taxon>Rhodothermota</taxon>
        <taxon>Rhodothermia</taxon>
        <taxon>Rhodothermales</taxon>
        <taxon>Rubricoccaceae</taxon>
        <taxon>Rubrivirga</taxon>
    </lineage>
</organism>
<gene>
    <name evidence="1" type="ORF">BSZ37_04195</name>
</gene>
<protein>
    <submittedName>
        <fullName evidence="1">Uncharacterized protein</fullName>
    </submittedName>
</protein>
<evidence type="ECO:0000313" key="1">
    <source>
        <dbReference type="EMBL" id="PAP75692.1"/>
    </source>
</evidence>
<comment type="caution">
    <text evidence="1">The sequence shown here is derived from an EMBL/GenBank/DDBJ whole genome shotgun (WGS) entry which is preliminary data.</text>
</comment>
<proteinExistence type="predicted"/>